<accession>A0C4C5</accession>
<evidence type="ECO:0000256" key="1">
    <source>
        <dbReference type="SAM" id="MobiDB-lite"/>
    </source>
</evidence>
<reference evidence="2 3" key="1">
    <citation type="journal article" date="2006" name="Nature">
        <title>Global trends of whole-genome duplications revealed by the ciliate Paramecium tetraurelia.</title>
        <authorList>
            <consortium name="Genoscope"/>
            <person name="Aury J.-M."/>
            <person name="Jaillon O."/>
            <person name="Duret L."/>
            <person name="Noel B."/>
            <person name="Jubin C."/>
            <person name="Porcel B.M."/>
            <person name="Segurens B."/>
            <person name="Daubin V."/>
            <person name="Anthouard V."/>
            <person name="Aiach N."/>
            <person name="Arnaiz O."/>
            <person name="Billaut A."/>
            <person name="Beisson J."/>
            <person name="Blanc I."/>
            <person name="Bouhouche K."/>
            <person name="Camara F."/>
            <person name="Duharcourt S."/>
            <person name="Guigo R."/>
            <person name="Gogendeau D."/>
            <person name="Katinka M."/>
            <person name="Keller A.-M."/>
            <person name="Kissmehl R."/>
            <person name="Klotz C."/>
            <person name="Koll F."/>
            <person name="Le Moue A."/>
            <person name="Lepere C."/>
            <person name="Malinsky S."/>
            <person name="Nowacki M."/>
            <person name="Nowak J.K."/>
            <person name="Plattner H."/>
            <person name="Poulain J."/>
            <person name="Ruiz F."/>
            <person name="Serrano V."/>
            <person name="Zagulski M."/>
            <person name="Dessen P."/>
            <person name="Betermier M."/>
            <person name="Weissenbach J."/>
            <person name="Scarpelli C."/>
            <person name="Schachter V."/>
            <person name="Sperling L."/>
            <person name="Meyer E."/>
            <person name="Cohen J."/>
            <person name="Wincker P."/>
        </authorList>
    </citation>
    <scope>NUCLEOTIDE SEQUENCE [LARGE SCALE GENOMIC DNA]</scope>
    <source>
        <strain evidence="2 3">Stock d4-2</strain>
    </source>
</reference>
<dbReference type="GeneID" id="5018824"/>
<feature type="region of interest" description="Disordered" evidence="1">
    <location>
        <begin position="1"/>
        <end position="23"/>
    </location>
</feature>
<dbReference type="KEGG" id="ptm:GSPATT00035122001"/>
<dbReference type="OMA" id="IILHANR"/>
<dbReference type="InParanoid" id="A0C4C5"/>
<protein>
    <submittedName>
        <fullName evidence="2">Uncharacterized protein</fullName>
    </submittedName>
</protein>
<keyword evidence="3" id="KW-1185">Reference proteome</keyword>
<organism evidence="2 3">
    <name type="scientific">Paramecium tetraurelia</name>
    <dbReference type="NCBI Taxonomy" id="5888"/>
    <lineage>
        <taxon>Eukaryota</taxon>
        <taxon>Sar</taxon>
        <taxon>Alveolata</taxon>
        <taxon>Ciliophora</taxon>
        <taxon>Intramacronucleata</taxon>
        <taxon>Oligohymenophorea</taxon>
        <taxon>Peniculida</taxon>
        <taxon>Parameciidae</taxon>
        <taxon>Paramecium</taxon>
    </lineage>
</organism>
<dbReference type="Proteomes" id="UP000000600">
    <property type="component" value="Unassembled WGS sequence"/>
</dbReference>
<gene>
    <name evidence="2" type="ORF">GSPATT00035122001</name>
</gene>
<feature type="compositionally biased region" description="Pro residues" evidence="1">
    <location>
        <begin position="11"/>
        <end position="23"/>
    </location>
</feature>
<evidence type="ECO:0000313" key="2">
    <source>
        <dbReference type="EMBL" id="CAK65642.1"/>
    </source>
</evidence>
<dbReference type="AlphaFoldDB" id="A0C4C5"/>
<dbReference type="HOGENOM" id="CLU_2241816_0_0_1"/>
<dbReference type="RefSeq" id="XP_001433039.1">
    <property type="nucleotide sequence ID" value="XM_001433002.1"/>
</dbReference>
<dbReference type="EMBL" id="CT868040">
    <property type="protein sequence ID" value="CAK65642.1"/>
    <property type="molecule type" value="Genomic_DNA"/>
</dbReference>
<evidence type="ECO:0000313" key="3">
    <source>
        <dbReference type="Proteomes" id="UP000000600"/>
    </source>
</evidence>
<proteinExistence type="predicted"/>
<sequence length="105" mass="11615">MCNPIKSSKFPSPPLSPNPTPNTPPPYPLLSVCLPQFPKSSSNPDKSYYILSEVPIHNHPSMNHNVVSSTIIILHTNRISTQQTTLFLKSFPLQSDPCSYLIRAG</sequence>
<name>A0C4C5_PARTE</name>
<feature type="compositionally biased region" description="Polar residues" evidence="1">
    <location>
        <begin position="1"/>
        <end position="10"/>
    </location>
</feature>
<dbReference type="OrthoDB" id="10450538at2759"/>